<evidence type="ECO:0000313" key="1">
    <source>
        <dbReference type="EMBL" id="SOB94585.1"/>
    </source>
</evidence>
<evidence type="ECO:0000313" key="2">
    <source>
        <dbReference type="Proteomes" id="UP000219111"/>
    </source>
</evidence>
<dbReference type="AlphaFoldDB" id="A0A285RKE5"/>
<protein>
    <submittedName>
        <fullName evidence="1">Uncharacterized protein</fullName>
    </submittedName>
</protein>
<proteinExistence type="predicted"/>
<organism evidence="1 2">
    <name type="scientific">Rhodobacter maris</name>
    <dbReference type="NCBI Taxonomy" id="446682"/>
    <lineage>
        <taxon>Bacteria</taxon>
        <taxon>Pseudomonadati</taxon>
        <taxon>Pseudomonadota</taxon>
        <taxon>Alphaproteobacteria</taxon>
        <taxon>Rhodobacterales</taxon>
        <taxon>Rhodobacter group</taxon>
        <taxon>Rhodobacter</taxon>
    </lineage>
</organism>
<gene>
    <name evidence="1" type="ORF">SAMN05877831_101525</name>
</gene>
<sequence>MAIPPRASGKLFLEVPVNGLRLSGSARNASAVPKILEAGFRTAKRPWSVDCTGHDDSDGVNVDSSGLFA</sequence>
<dbReference type="Proteomes" id="UP000219111">
    <property type="component" value="Unassembled WGS sequence"/>
</dbReference>
<accession>A0A285RKE5</accession>
<reference evidence="2" key="1">
    <citation type="submission" date="2017-08" db="EMBL/GenBank/DDBJ databases">
        <authorList>
            <person name="Varghese N."/>
            <person name="Submissions S."/>
        </authorList>
    </citation>
    <scope>NUCLEOTIDE SEQUENCE [LARGE SCALE GENOMIC DNA]</scope>
    <source>
        <strain evidence="2">JA276</strain>
    </source>
</reference>
<name>A0A285RKE5_9RHOB</name>
<dbReference type="EMBL" id="OBMT01000001">
    <property type="protein sequence ID" value="SOB94585.1"/>
    <property type="molecule type" value="Genomic_DNA"/>
</dbReference>
<keyword evidence="2" id="KW-1185">Reference proteome</keyword>